<sequence length="338" mass="38031">MQISGVLCSSVGIGAFTEIGPFKVKEDGKNLDFNQYAWNKEANILFAEFEIGIGFSYSNKTSDYQTNHFTTTVADTYAFFLNWLQRFPEYKNADVYLVGEGFSGAIAIHLGQFILQESQYELNINLKGIAARNVFIDKETDNNGFIDYAWSHSLTSDEIYMGIKSNCNFSAPKSSKKCDEYIDLMYNVTADINPYDIYSPLCNSTSEIDTYLLQGPCSSEYVSDYFNNPAVQIALHANLTDAVPYPWSLCNVTVGNWTDYPDTSLPIIAELMAEGIQIWIYNGDLDSATPINSFIIVFPLMFILISPSNFNHDSSFWDGVGLYDIEAHHDGELRFISE</sequence>
<evidence type="ECO:0000256" key="1">
    <source>
        <dbReference type="ARBA" id="ARBA00009431"/>
    </source>
</evidence>
<dbReference type="Gene3D" id="6.10.250.940">
    <property type="match status" value="1"/>
</dbReference>
<gene>
    <name evidence="2" type="ORF">OLC1_LOCUS12935</name>
</gene>
<dbReference type="PANTHER" id="PTHR11802">
    <property type="entry name" value="SERINE PROTEASE FAMILY S10 SERINE CARBOXYPEPTIDASE"/>
    <property type="match status" value="1"/>
</dbReference>
<reference evidence="2" key="1">
    <citation type="submission" date="2023-03" db="EMBL/GenBank/DDBJ databases">
        <authorList>
            <person name="Julca I."/>
        </authorList>
    </citation>
    <scope>NUCLEOTIDE SEQUENCE</scope>
</reference>
<evidence type="ECO:0000313" key="3">
    <source>
        <dbReference type="Proteomes" id="UP001161247"/>
    </source>
</evidence>
<comment type="similarity">
    <text evidence="1">Belongs to the peptidase S10 family.</text>
</comment>
<organism evidence="2 3">
    <name type="scientific">Oldenlandia corymbosa var. corymbosa</name>
    <dbReference type="NCBI Taxonomy" id="529605"/>
    <lineage>
        <taxon>Eukaryota</taxon>
        <taxon>Viridiplantae</taxon>
        <taxon>Streptophyta</taxon>
        <taxon>Embryophyta</taxon>
        <taxon>Tracheophyta</taxon>
        <taxon>Spermatophyta</taxon>
        <taxon>Magnoliopsida</taxon>
        <taxon>eudicotyledons</taxon>
        <taxon>Gunneridae</taxon>
        <taxon>Pentapetalae</taxon>
        <taxon>asterids</taxon>
        <taxon>lamiids</taxon>
        <taxon>Gentianales</taxon>
        <taxon>Rubiaceae</taxon>
        <taxon>Rubioideae</taxon>
        <taxon>Spermacoceae</taxon>
        <taxon>Hedyotis-Oldenlandia complex</taxon>
        <taxon>Oldenlandia</taxon>
    </lineage>
</organism>
<proteinExistence type="inferred from homology"/>
<dbReference type="InterPro" id="IPR029058">
    <property type="entry name" value="AB_hydrolase_fold"/>
</dbReference>
<dbReference type="EMBL" id="OX459121">
    <property type="protein sequence ID" value="CAI9103884.1"/>
    <property type="molecule type" value="Genomic_DNA"/>
</dbReference>
<dbReference type="InterPro" id="IPR001563">
    <property type="entry name" value="Peptidase_S10"/>
</dbReference>
<protein>
    <submittedName>
        <fullName evidence="2">OLC1v1002466C1</fullName>
    </submittedName>
</protein>
<name>A0AAV1DA63_OLDCO</name>
<dbReference type="GO" id="GO:0006508">
    <property type="term" value="P:proteolysis"/>
    <property type="evidence" value="ECO:0007669"/>
    <property type="project" value="InterPro"/>
</dbReference>
<dbReference type="PANTHER" id="PTHR11802:SF460">
    <property type="entry name" value="CARBOXYPEPTIDASE"/>
    <property type="match status" value="1"/>
</dbReference>
<dbReference type="Pfam" id="PF00450">
    <property type="entry name" value="Peptidase_S10"/>
    <property type="match status" value="1"/>
</dbReference>
<dbReference type="Proteomes" id="UP001161247">
    <property type="component" value="Chromosome 4"/>
</dbReference>
<keyword evidence="3" id="KW-1185">Reference proteome</keyword>
<dbReference type="Gene3D" id="3.40.50.1820">
    <property type="entry name" value="alpha/beta hydrolase"/>
    <property type="match status" value="1"/>
</dbReference>
<dbReference type="PRINTS" id="PR00724">
    <property type="entry name" value="CRBOXYPTASEC"/>
</dbReference>
<dbReference type="GO" id="GO:0005773">
    <property type="term" value="C:vacuole"/>
    <property type="evidence" value="ECO:0007669"/>
    <property type="project" value="TreeGrafter"/>
</dbReference>
<dbReference type="GO" id="GO:0004185">
    <property type="term" value="F:serine-type carboxypeptidase activity"/>
    <property type="evidence" value="ECO:0007669"/>
    <property type="project" value="InterPro"/>
</dbReference>
<accession>A0AAV1DA63</accession>
<dbReference type="SUPFAM" id="SSF53474">
    <property type="entry name" value="alpha/beta-Hydrolases"/>
    <property type="match status" value="1"/>
</dbReference>
<dbReference type="AlphaFoldDB" id="A0AAV1DA63"/>
<evidence type="ECO:0000313" key="2">
    <source>
        <dbReference type="EMBL" id="CAI9103884.1"/>
    </source>
</evidence>